<evidence type="ECO:0000313" key="5">
    <source>
        <dbReference type="Proteomes" id="UP000256542"/>
    </source>
</evidence>
<organism evidence="4 5">
    <name type="scientific">Marinomonas pollencensis</name>
    <dbReference type="NCBI Taxonomy" id="491954"/>
    <lineage>
        <taxon>Bacteria</taxon>
        <taxon>Pseudomonadati</taxon>
        <taxon>Pseudomonadota</taxon>
        <taxon>Gammaproteobacteria</taxon>
        <taxon>Oceanospirillales</taxon>
        <taxon>Oceanospirillaceae</taxon>
        <taxon>Marinomonas</taxon>
    </lineage>
</organism>
<evidence type="ECO:0000259" key="3">
    <source>
        <dbReference type="Pfam" id="PF02826"/>
    </source>
</evidence>
<dbReference type="PANTHER" id="PTHR43333:SF1">
    <property type="entry name" value="D-ISOMER SPECIFIC 2-HYDROXYACID DEHYDROGENASE NAD-BINDING DOMAIN-CONTAINING PROTEIN"/>
    <property type="match status" value="1"/>
</dbReference>
<keyword evidence="4" id="KW-0670">Pyruvate</keyword>
<dbReference type="OrthoDB" id="9787219at2"/>
<proteinExistence type="predicted"/>
<protein>
    <submittedName>
        <fullName evidence="4">Glyoxylate/hydroxypyruvate reductase A</fullName>
    </submittedName>
</protein>
<dbReference type="InterPro" id="IPR006140">
    <property type="entry name" value="D-isomer_DH_NAD-bd"/>
</dbReference>
<keyword evidence="1" id="KW-0560">Oxidoreductase</keyword>
<feature type="domain" description="D-isomer specific 2-hydroxyacid dehydrogenase NAD-binding" evidence="3">
    <location>
        <begin position="106"/>
        <end position="275"/>
    </location>
</feature>
<sequence>MIAFVSRAPQAEQEHWMSTLACAMPEETIVSFDDLSDAQKNTCELAIVANPDPLALQALPQLKWVHSVWAGVERMVMELGKPSFSIVRLVDPELAKTMSEAVLAWSLFLHREMFAYQQQQANSEWLPRPMVRAKDRRIGILGLGELGKASAMRLKENGFDVRGWSRNPKELQGISCFDGEKGLYELLQQSDILVCLLPLTKQTTGLLNQATLACLPERATIINFARGAIIDDVSLLTALDQQVAHAVLDVFSQEPLPKDHPYWQHPRVSVLPHISAPTHPESASQIVAANIRGYREKGEIPPAVDIEIGY</sequence>
<dbReference type="CDD" id="cd12164">
    <property type="entry name" value="GDH_like_2"/>
    <property type="match status" value="1"/>
</dbReference>
<evidence type="ECO:0000256" key="2">
    <source>
        <dbReference type="ARBA" id="ARBA00023027"/>
    </source>
</evidence>
<dbReference type="SUPFAM" id="SSF51735">
    <property type="entry name" value="NAD(P)-binding Rossmann-fold domains"/>
    <property type="match status" value="1"/>
</dbReference>
<dbReference type="InterPro" id="IPR036291">
    <property type="entry name" value="NAD(P)-bd_dom_sf"/>
</dbReference>
<dbReference type="EMBL" id="QUNG01000001">
    <property type="protein sequence ID" value="REG86803.1"/>
    <property type="molecule type" value="Genomic_DNA"/>
</dbReference>
<dbReference type="PANTHER" id="PTHR43333">
    <property type="entry name" value="2-HACID_DH_C DOMAIN-CONTAINING PROTEIN"/>
    <property type="match status" value="1"/>
</dbReference>
<dbReference type="Pfam" id="PF02826">
    <property type="entry name" value="2-Hacid_dh_C"/>
    <property type="match status" value="1"/>
</dbReference>
<reference evidence="4 5" key="1">
    <citation type="submission" date="2018-08" db="EMBL/GenBank/DDBJ databases">
        <title>Genomic Encyclopedia of Type Strains, Phase III (KMG-III): the genomes of soil and plant-associated and newly described type strains.</title>
        <authorList>
            <person name="Whitman W."/>
        </authorList>
    </citation>
    <scope>NUCLEOTIDE SEQUENCE [LARGE SCALE GENOMIC DNA]</scope>
    <source>
        <strain evidence="4 5">CECT 7375</strain>
    </source>
</reference>
<dbReference type="RefSeq" id="WP_115896045.1">
    <property type="nucleotide sequence ID" value="NZ_QUNG01000001.1"/>
</dbReference>
<gene>
    <name evidence="4" type="ORF">DFP81_101371</name>
</gene>
<dbReference type="GO" id="GO:0016491">
    <property type="term" value="F:oxidoreductase activity"/>
    <property type="evidence" value="ECO:0007669"/>
    <property type="project" value="UniProtKB-KW"/>
</dbReference>
<keyword evidence="5" id="KW-1185">Reference proteome</keyword>
<dbReference type="AlphaFoldDB" id="A0A3E0DTE2"/>
<name>A0A3E0DTE2_9GAMM</name>
<dbReference type="Proteomes" id="UP000256542">
    <property type="component" value="Unassembled WGS sequence"/>
</dbReference>
<accession>A0A3E0DTE2</accession>
<dbReference type="Gene3D" id="3.40.50.720">
    <property type="entry name" value="NAD(P)-binding Rossmann-like Domain"/>
    <property type="match status" value="2"/>
</dbReference>
<keyword evidence="2" id="KW-0520">NAD</keyword>
<comment type="caution">
    <text evidence="4">The sequence shown here is derived from an EMBL/GenBank/DDBJ whole genome shotgun (WGS) entry which is preliminary data.</text>
</comment>
<evidence type="ECO:0000256" key="1">
    <source>
        <dbReference type="ARBA" id="ARBA00023002"/>
    </source>
</evidence>
<evidence type="ECO:0000313" key="4">
    <source>
        <dbReference type="EMBL" id="REG86803.1"/>
    </source>
</evidence>
<dbReference type="GO" id="GO:0051287">
    <property type="term" value="F:NAD binding"/>
    <property type="evidence" value="ECO:0007669"/>
    <property type="project" value="InterPro"/>
</dbReference>